<evidence type="ECO:0000256" key="5">
    <source>
        <dbReference type="ARBA" id="ARBA00023187"/>
    </source>
</evidence>
<dbReference type="RefSeq" id="XP_002673955.1">
    <property type="nucleotide sequence ID" value="XM_002673909.1"/>
</dbReference>
<evidence type="ECO:0000256" key="6">
    <source>
        <dbReference type="ARBA" id="ARBA00023242"/>
    </source>
</evidence>
<keyword evidence="2 9" id="KW-0853">WD repeat</keyword>
<dbReference type="GO" id="GO:0016607">
    <property type="term" value="C:nuclear speck"/>
    <property type="evidence" value="ECO:0007669"/>
    <property type="project" value="UniProtKB-SubCell"/>
</dbReference>
<dbReference type="VEuPathDB" id="AmoebaDB:NAEGRDRAFT_70866"/>
<dbReference type="GeneID" id="8854993"/>
<dbReference type="GO" id="GO:0000398">
    <property type="term" value="P:mRNA splicing, via spliceosome"/>
    <property type="evidence" value="ECO:0007669"/>
    <property type="project" value="InterPro"/>
</dbReference>
<organism evidence="13">
    <name type="scientific">Naegleria gruberi</name>
    <name type="common">Amoeba</name>
    <dbReference type="NCBI Taxonomy" id="5762"/>
    <lineage>
        <taxon>Eukaryota</taxon>
        <taxon>Discoba</taxon>
        <taxon>Heterolobosea</taxon>
        <taxon>Tetramitia</taxon>
        <taxon>Eutetramitia</taxon>
        <taxon>Vahlkampfiidae</taxon>
        <taxon>Naegleria</taxon>
    </lineage>
</organism>
<protein>
    <recommendedName>
        <fullName evidence="8">WD40 repeat-containing protein SMU1</fullName>
    </recommendedName>
</protein>
<dbReference type="PANTHER" id="PTHR22848">
    <property type="entry name" value="WD40 REPEAT PROTEIN"/>
    <property type="match status" value="1"/>
</dbReference>
<dbReference type="InterPro" id="IPR045184">
    <property type="entry name" value="SMU1"/>
</dbReference>
<proteinExistence type="inferred from homology"/>
<name>D2VPH9_NAEGR</name>
<keyword evidence="13" id="KW-1185">Reference proteome</keyword>
<dbReference type="InterPro" id="IPR015943">
    <property type="entry name" value="WD40/YVTN_repeat-like_dom_sf"/>
</dbReference>
<dbReference type="EMBL" id="GG738887">
    <property type="protein sequence ID" value="EFC41211.1"/>
    <property type="molecule type" value="Genomic_DNA"/>
</dbReference>
<dbReference type="AlphaFoldDB" id="D2VPH9"/>
<dbReference type="InParanoid" id="D2VPH9"/>
<dbReference type="SMART" id="SM00320">
    <property type="entry name" value="WD40"/>
    <property type="match status" value="5"/>
</dbReference>
<dbReference type="Pfam" id="PF00400">
    <property type="entry name" value="WD40"/>
    <property type="match status" value="2"/>
</dbReference>
<dbReference type="Proteomes" id="UP000006671">
    <property type="component" value="Unassembled WGS sequence"/>
</dbReference>
<evidence type="ECO:0000256" key="7">
    <source>
        <dbReference type="ARBA" id="ARBA00025801"/>
    </source>
</evidence>
<dbReference type="PROSITE" id="PS50082">
    <property type="entry name" value="WD_REPEATS_2"/>
    <property type="match status" value="2"/>
</dbReference>
<evidence type="ECO:0000313" key="13">
    <source>
        <dbReference type="Proteomes" id="UP000006671"/>
    </source>
</evidence>
<dbReference type="KEGG" id="ngr:NAEGRDRAFT_70866"/>
<dbReference type="OrthoDB" id="538223at2759"/>
<feature type="repeat" description="WD" evidence="9">
    <location>
        <begin position="327"/>
        <end position="370"/>
    </location>
</feature>
<dbReference type="SUPFAM" id="SSF50978">
    <property type="entry name" value="WD40 repeat-like"/>
    <property type="match status" value="1"/>
</dbReference>
<evidence type="ECO:0000256" key="8">
    <source>
        <dbReference type="ARBA" id="ARBA00026184"/>
    </source>
</evidence>
<dbReference type="InterPro" id="IPR019775">
    <property type="entry name" value="WD40_repeat_CS"/>
</dbReference>
<dbReference type="SMART" id="SM00667">
    <property type="entry name" value="LisH"/>
    <property type="match status" value="1"/>
</dbReference>
<feature type="region of interest" description="Disordered" evidence="10">
    <location>
        <begin position="238"/>
        <end position="263"/>
    </location>
</feature>
<dbReference type="PROSITE" id="PS00678">
    <property type="entry name" value="WD_REPEATS_1"/>
    <property type="match status" value="1"/>
</dbReference>
<evidence type="ECO:0000313" key="12">
    <source>
        <dbReference type="EMBL" id="EFC41211.1"/>
    </source>
</evidence>
<sequence>MQNNNTQKQSHIIKPNLKISKKASSSSDLHQQNNEQVTVDSRDVVKLMLQFCMENNMTESFKAISKESGLTCNTMLPQHRKQFLTSIEKGSWTFVLETLQQPYLTFSKGLLIKLYEHVIFELIELSEENVARFLMNNIQVISVDLREEEPARFKKLEHVVNNAKHFDNLIAYDGKNKNDIRRELSSLFQQEILSIPSSSMLNIIGNAIQYQKMKQGDDFDPNTFHLLDHTVKNIKKSSDKPTAIASTTQVKQEEDDSMESDETTNAEIKILDRPYKIIKFGKKTQVNCCHFVSDYLIVGTSDGFVEIYDYLTGKMNKELAYQANDELIVHEDSVTCVGTKVQPSGILLATSAIDKTIKLWNLLTGKCLLKIPTATGANCIYFSDYDNTIISGYPNGSIKVHGLTSGGTELKDLSGHTSFINCIIQLDNEHMLSCSSDGSIRKWNTKSQHCEKVYTISSMRKPKLTEEESSSSTLDLPIQQILKYPNMEGFLFVCHPSNSISVLNMETGREVFKFVSNKEEDVFVSITHDNNYLYGATNSNKCCIYQIPSHIPMKCEEITPLRTDDLQHKKTVHSLSLHESILLSFSQENINLWK</sequence>
<evidence type="ECO:0000256" key="4">
    <source>
        <dbReference type="ARBA" id="ARBA00022737"/>
    </source>
</evidence>
<dbReference type="InterPro" id="IPR036322">
    <property type="entry name" value="WD40_repeat_dom_sf"/>
</dbReference>
<feature type="compositionally biased region" description="Acidic residues" evidence="10">
    <location>
        <begin position="253"/>
        <end position="263"/>
    </location>
</feature>
<reference evidence="12 13" key="1">
    <citation type="journal article" date="2010" name="Cell">
        <title>The genome of Naegleria gruberi illuminates early eukaryotic versatility.</title>
        <authorList>
            <person name="Fritz-Laylin L.K."/>
            <person name="Prochnik S.E."/>
            <person name="Ginger M.L."/>
            <person name="Dacks J.B."/>
            <person name="Carpenter M.L."/>
            <person name="Field M.C."/>
            <person name="Kuo A."/>
            <person name="Paredez A."/>
            <person name="Chapman J."/>
            <person name="Pham J."/>
            <person name="Shu S."/>
            <person name="Neupane R."/>
            <person name="Cipriano M."/>
            <person name="Mancuso J."/>
            <person name="Tu H."/>
            <person name="Salamov A."/>
            <person name="Lindquist E."/>
            <person name="Shapiro H."/>
            <person name="Lucas S."/>
            <person name="Grigoriev I.V."/>
            <person name="Cande W.Z."/>
            <person name="Fulton C."/>
            <person name="Rokhsar D.S."/>
            <person name="Dawson S.C."/>
        </authorList>
    </citation>
    <scope>NUCLEOTIDE SEQUENCE [LARGE SCALE GENOMIC DNA]</scope>
    <source>
        <strain evidence="12 13">NEG-M</strain>
    </source>
</reference>
<dbReference type="InterPro" id="IPR001680">
    <property type="entry name" value="WD40_rpt"/>
</dbReference>
<dbReference type="InterPro" id="IPR006594">
    <property type="entry name" value="LisH"/>
</dbReference>
<feature type="repeat" description="WD" evidence="9">
    <location>
        <begin position="413"/>
        <end position="453"/>
    </location>
</feature>
<evidence type="ECO:0000256" key="3">
    <source>
        <dbReference type="ARBA" id="ARBA00022664"/>
    </source>
</evidence>
<comment type="subcellular location">
    <subcellularLocation>
        <location evidence="1">Nucleus speckle</location>
    </subcellularLocation>
</comment>
<dbReference type="InterPro" id="IPR054532">
    <property type="entry name" value="TPL_SMU1_LisH-like"/>
</dbReference>
<evidence type="ECO:0000256" key="1">
    <source>
        <dbReference type="ARBA" id="ARBA00004324"/>
    </source>
</evidence>
<dbReference type="Pfam" id="PF17814">
    <property type="entry name" value="LisH_TPL"/>
    <property type="match status" value="1"/>
</dbReference>
<evidence type="ECO:0000259" key="11">
    <source>
        <dbReference type="Pfam" id="PF17814"/>
    </source>
</evidence>
<dbReference type="OMA" id="MMKQQEP"/>
<keyword evidence="4" id="KW-0677">Repeat</keyword>
<dbReference type="STRING" id="5762.D2VPH9"/>
<comment type="similarity">
    <text evidence="7">Belongs to the WD repeat SMU1 family.</text>
</comment>
<gene>
    <name evidence="12" type="ORF">NAEGRDRAFT_70866</name>
</gene>
<feature type="domain" description="TPL/SMU1 LisH-like dimerisation" evidence="11">
    <location>
        <begin position="41"/>
        <end position="69"/>
    </location>
</feature>
<dbReference type="eggNOG" id="KOG0275">
    <property type="taxonomic scope" value="Eukaryota"/>
</dbReference>
<keyword evidence="5" id="KW-0508">mRNA splicing</keyword>
<keyword evidence="6" id="KW-0539">Nucleus</keyword>
<keyword evidence="3" id="KW-0507">mRNA processing</keyword>
<evidence type="ECO:0000256" key="9">
    <source>
        <dbReference type="PROSITE-ProRule" id="PRU00221"/>
    </source>
</evidence>
<evidence type="ECO:0000256" key="10">
    <source>
        <dbReference type="SAM" id="MobiDB-lite"/>
    </source>
</evidence>
<accession>D2VPH9</accession>
<dbReference type="PROSITE" id="PS50896">
    <property type="entry name" value="LISH"/>
    <property type="match status" value="1"/>
</dbReference>
<evidence type="ECO:0000256" key="2">
    <source>
        <dbReference type="ARBA" id="ARBA00022574"/>
    </source>
</evidence>
<dbReference type="Gene3D" id="2.130.10.10">
    <property type="entry name" value="YVTN repeat-like/Quinoprotein amine dehydrogenase"/>
    <property type="match status" value="1"/>
</dbReference>